<sequence length="493" mass="55950">MRSDEMLRDPPNPPPPPAPHRDPAPLCLEAFLISSELARNGFGAASDPCHRCSGNKGARAGRLRALVSPRAAGRRGGRAGPGQQIFDKRHRNCHVTPAIPLRCWLYAVQGDYHIAMGIDANHAIDNRKYFYSTDLQSWGLLPRGKSKYKQLCLLTTAPFRGDPGLKIKVLDESLVEGDPDRCKEMIEEKRLAATVALIGEEAEVCARGQLLKDPTGNVTINQHFYGLTLAEAKELKSYLHVRTPINRWNTNLLTRSDYNYSFDFLDSVDMDIPSGCWNLSVKQSDGVVYLKNLYWPGMSYFHIIKTADAGFFYVVDVGSMVDDASTDSFRQFSSALIDSQRRPKLRKRPWSVRHQIKLHRVRPDGTCECRRRVTCAMDDAWWKSSRHRMSQETVTGRFPSLLPGRRRLERLAIVATYIPIDRSRIQNKIDAALTEWRDNKLVKQAAFKKKTAAEYDGFPLSYTKKLIRAASLEKWQKGYAERDTGEVIKCFFP</sequence>
<evidence type="ECO:0000256" key="10">
    <source>
        <dbReference type="ARBA" id="ARBA00041080"/>
    </source>
</evidence>
<keyword evidence="13" id="KW-1185">Reference proteome</keyword>
<keyword evidence="4" id="KW-0282">Flagellum</keyword>
<dbReference type="OrthoDB" id="10258956at2759"/>
<evidence type="ECO:0000256" key="9">
    <source>
        <dbReference type="ARBA" id="ARBA00038319"/>
    </source>
</evidence>
<evidence type="ECO:0000313" key="12">
    <source>
        <dbReference type="EMBL" id="GBP87545.1"/>
    </source>
</evidence>
<dbReference type="PANTHER" id="PTHR22069">
    <property type="entry name" value="MITOCHONDRIAL RIBOSOMAL PROTEIN S18"/>
    <property type="match status" value="1"/>
</dbReference>
<dbReference type="InterPro" id="IPR055316">
    <property type="entry name" value="RSP9"/>
</dbReference>
<organism evidence="12 13">
    <name type="scientific">Eumeta variegata</name>
    <name type="common">Bagworm moth</name>
    <name type="synonym">Eumeta japonica</name>
    <dbReference type="NCBI Taxonomy" id="151549"/>
    <lineage>
        <taxon>Eukaryota</taxon>
        <taxon>Metazoa</taxon>
        <taxon>Ecdysozoa</taxon>
        <taxon>Arthropoda</taxon>
        <taxon>Hexapoda</taxon>
        <taxon>Insecta</taxon>
        <taxon>Pterygota</taxon>
        <taxon>Neoptera</taxon>
        <taxon>Endopterygota</taxon>
        <taxon>Lepidoptera</taxon>
        <taxon>Glossata</taxon>
        <taxon>Ditrysia</taxon>
        <taxon>Tineoidea</taxon>
        <taxon>Psychidae</taxon>
        <taxon>Oiketicinae</taxon>
        <taxon>Eumeta</taxon>
    </lineage>
</organism>
<keyword evidence="7" id="KW-0966">Cell projection</keyword>
<reference evidence="12 13" key="1">
    <citation type="journal article" date="2019" name="Commun. Biol.">
        <title>The bagworm genome reveals a unique fibroin gene that provides high tensile strength.</title>
        <authorList>
            <person name="Kono N."/>
            <person name="Nakamura H."/>
            <person name="Ohtoshi R."/>
            <person name="Tomita M."/>
            <person name="Numata K."/>
            <person name="Arakawa K."/>
        </authorList>
    </citation>
    <scope>NUCLEOTIDE SEQUENCE [LARGE SCALE GENOMIC DNA]</scope>
</reference>
<dbReference type="GO" id="GO:0035082">
    <property type="term" value="P:axoneme assembly"/>
    <property type="evidence" value="ECO:0007669"/>
    <property type="project" value="InterPro"/>
</dbReference>
<keyword evidence="5" id="KW-0969">Cilium</keyword>
<comment type="subcellular location">
    <subcellularLocation>
        <location evidence="8">Cell projection</location>
        <location evidence="8">Kinocilium</location>
    </subcellularLocation>
    <subcellularLocation>
        <location evidence="1">Cytoplasm</location>
        <location evidence="1">Cytoskeleton</location>
        <location evidence="1">Flagellum axoneme</location>
    </subcellularLocation>
</comment>
<keyword evidence="3" id="KW-0970">Cilium biogenesis/degradation</keyword>
<dbReference type="AlphaFoldDB" id="A0A4C1ZLY4"/>
<evidence type="ECO:0000256" key="4">
    <source>
        <dbReference type="ARBA" id="ARBA00022846"/>
    </source>
</evidence>
<dbReference type="GO" id="GO:0060091">
    <property type="term" value="C:kinocilium"/>
    <property type="evidence" value="ECO:0007669"/>
    <property type="project" value="UniProtKB-SubCell"/>
</dbReference>
<dbReference type="PANTHER" id="PTHR22069:SF0">
    <property type="entry name" value="RADIAL SPOKE HEAD PROTEIN 9 HOMOLOG"/>
    <property type="match status" value="1"/>
</dbReference>
<dbReference type="GO" id="GO:0005930">
    <property type="term" value="C:axoneme"/>
    <property type="evidence" value="ECO:0007669"/>
    <property type="project" value="TreeGrafter"/>
</dbReference>
<keyword evidence="2" id="KW-0963">Cytoplasm</keyword>
<evidence type="ECO:0000256" key="3">
    <source>
        <dbReference type="ARBA" id="ARBA00022794"/>
    </source>
</evidence>
<comment type="caution">
    <text evidence="12">The sequence shown here is derived from an EMBL/GenBank/DDBJ whole genome shotgun (WGS) entry which is preliminary data.</text>
</comment>
<evidence type="ECO:0000256" key="5">
    <source>
        <dbReference type="ARBA" id="ARBA00023069"/>
    </source>
</evidence>
<evidence type="ECO:0000256" key="1">
    <source>
        <dbReference type="ARBA" id="ARBA00004611"/>
    </source>
</evidence>
<evidence type="ECO:0000256" key="8">
    <source>
        <dbReference type="ARBA" id="ARBA00037822"/>
    </source>
</evidence>
<evidence type="ECO:0000256" key="11">
    <source>
        <dbReference type="SAM" id="MobiDB-lite"/>
    </source>
</evidence>
<evidence type="ECO:0000256" key="2">
    <source>
        <dbReference type="ARBA" id="ARBA00022490"/>
    </source>
</evidence>
<feature type="region of interest" description="Disordered" evidence="11">
    <location>
        <begin position="1"/>
        <end position="23"/>
    </location>
</feature>
<gene>
    <name evidence="12" type="primary">RSPH9</name>
    <name evidence="12" type="ORF">EVAR_19940_1</name>
</gene>
<comment type="similarity">
    <text evidence="9">Belongs to the flagellar radial spoke RSP9 family.</text>
</comment>
<accession>A0A4C1ZLY4</accession>
<evidence type="ECO:0000256" key="7">
    <source>
        <dbReference type="ARBA" id="ARBA00023273"/>
    </source>
</evidence>
<dbReference type="GO" id="GO:0044458">
    <property type="term" value="P:motile cilium assembly"/>
    <property type="evidence" value="ECO:0007669"/>
    <property type="project" value="TreeGrafter"/>
</dbReference>
<dbReference type="EMBL" id="BGZK01001868">
    <property type="protein sequence ID" value="GBP87545.1"/>
    <property type="molecule type" value="Genomic_DNA"/>
</dbReference>
<evidence type="ECO:0000313" key="13">
    <source>
        <dbReference type="Proteomes" id="UP000299102"/>
    </source>
</evidence>
<evidence type="ECO:0000256" key="6">
    <source>
        <dbReference type="ARBA" id="ARBA00023212"/>
    </source>
</evidence>
<proteinExistence type="inferred from homology"/>
<dbReference type="Proteomes" id="UP000299102">
    <property type="component" value="Unassembled WGS sequence"/>
</dbReference>
<name>A0A4C1ZLY4_EUMVA</name>
<protein>
    <recommendedName>
        <fullName evidence="10">Radial spoke head protein 9 homolog</fullName>
    </recommendedName>
</protein>
<dbReference type="GO" id="GO:0060294">
    <property type="term" value="P:cilium movement involved in cell motility"/>
    <property type="evidence" value="ECO:0007669"/>
    <property type="project" value="TreeGrafter"/>
</dbReference>
<keyword evidence="6" id="KW-0206">Cytoskeleton</keyword>
<dbReference type="STRING" id="151549.A0A4C1ZLY4"/>